<organism evidence="2 3">
    <name type="scientific">Colletotrichum abscissum</name>
    <dbReference type="NCBI Taxonomy" id="1671311"/>
    <lineage>
        <taxon>Eukaryota</taxon>
        <taxon>Fungi</taxon>
        <taxon>Dikarya</taxon>
        <taxon>Ascomycota</taxon>
        <taxon>Pezizomycotina</taxon>
        <taxon>Sordariomycetes</taxon>
        <taxon>Hypocreomycetidae</taxon>
        <taxon>Glomerellales</taxon>
        <taxon>Glomerellaceae</taxon>
        <taxon>Colletotrichum</taxon>
        <taxon>Colletotrichum acutatum species complex</taxon>
    </lineage>
</organism>
<feature type="chain" id="PRO_5040355166" description="Secreted protein" evidence="1">
    <location>
        <begin position="17"/>
        <end position="83"/>
    </location>
</feature>
<keyword evidence="1" id="KW-0732">Signal</keyword>
<dbReference type="Proteomes" id="UP001056436">
    <property type="component" value="Unassembled WGS sequence"/>
</dbReference>
<comment type="caution">
    <text evidence="2">The sequence shown here is derived from an EMBL/GenBank/DDBJ whole genome shotgun (WGS) entry which is preliminary data.</text>
</comment>
<protein>
    <recommendedName>
        <fullName evidence="4">Secreted protein</fullName>
    </recommendedName>
</protein>
<dbReference type="AlphaFoldDB" id="A0A9P9X5H6"/>
<evidence type="ECO:0000313" key="2">
    <source>
        <dbReference type="EMBL" id="KAI3537929.1"/>
    </source>
</evidence>
<gene>
    <name evidence="2" type="ORF">CABS02_11934</name>
</gene>
<evidence type="ECO:0000256" key="1">
    <source>
        <dbReference type="SAM" id="SignalP"/>
    </source>
</evidence>
<keyword evidence="3" id="KW-1185">Reference proteome</keyword>
<evidence type="ECO:0008006" key="4">
    <source>
        <dbReference type="Google" id="ProtNLM"/>
    </source>
</evidence>
<accession>A0A9P9X5H6</accession>
<sequence length="83" mass="9230">MLLFLIETSALSPVEMAALLCSTGISHTLGEMKTRRLVCQNCGFLGASPTCDSVDLVQILDMRGETQTHTNETRRRDRVKMET</sequence>
<evidence type="ECO:0000313" key="3">
    <source>
        <dbReference type="Proteomes" id="UP001056436"/>
    </source>
</evidence>
<feature type="signal peptide" evidence="1">
    <location>
        <begin position="1"/>
        <end position="16"/>
    </location>
</feature>
<name>A0A9P9X5H6_9PEZI</name>
<reference evidence="2" key="1">
    <citation type="submission" date="2019-01" db="EMBL/GenBank/DDBJ databases">
        <title>Colletotrichum abscissum LGMF1257.</title>
        <authorList>
            <person name="Baroncelli R."/>
        </authorList>
    </citation>
    <scope>NUCLEOTIDE SEQUENCE</scope>
    <source>
        <strain evidence="2">Ca142</strain>
    </source>
</reference>
<proteinExistence type="predicted"/>
<dbReference type="EMBL" id="SDAQ01000110">
    <property type="protein sequence ID" value="KAI3537929.1"/>
    <property type="molecule type" value="Genomic_DNA"/>
</dbReference>